<gene>
    <name evidence="3" type="ORF">NP095_04910</name>
</gene>
<feature type="domain" description="DUF3097" evidence="2">
    <location>
        <begin position="24"/>
        <end position="84"/>
    </location>
</feature>
<accession>A0ABY5KKA9</accession>
<name>A0ABY5KKA9_9ACTN</name>
<evidence type="ECO:0000259" key="2">
    <source>
        <dbReference type="Pfam" id="PF22845"/>
    </source>
</evidence>
<dbReference type="InterPro" id="IPR053883">
    <property type="entry name" value="DUF3097_N"/>
</dbReference>
<dbReference type="Proteomes" id="UP001315860">
    <property type="component" value="Chromosome"/>
</dbReference>
<dbReference type="Pfam" id="PF22845">
    <property type="entry name" value="DUF3097_N"/>
    <property type="match status" value="1"/>
</dbReference>
<dbReference type="Pfam" id="PF11296">
    <property type="entry name" value="DUF3097_C"/>
    <property type="match status" value="1"/>
</dbReference>
<proteinExistence type="predicted"/>
<keyword evidence="4" id="KW-1185">Reference proteome</keyword>
<dbReference type="RefSeq" id="WP_232417099.1">
    <property type="nucleotide sequence ID" value="NZ_CP101990.1"/>
</dbReference>
<organism evidence="3 4">
    <name type="scientific">Aeromicrobium duanguangcaii</name>
    <dbReference type="NCBI Taxonomy" id="2968086"/>
    <lineage>
        <taxon>Bacteria</taxon>
        <taxon>Bacillati</taxon>
        <taxon>Actinomycetota</taxon>
        <taxon>Actinomycetes</taxon>
        <taxon>Propionibacteriales</taxon>
        <taxon>Nocardioidaceae</taxon>
        <taxon>Aeromicrobium</taxon>
    </lineage>
</organism>
<evidence type="ECO:0000313" key="3">
    <source>
        <dbReference type="EMBL" id="UUI69445.1"/>
    </source>
</evidence>
<feature type="domain" description="DUF3097" evidence="1">
    <location>
        <begin position="113"/>
        <end position="276"/>
    </location>
</feature>
<sequence>MADRYGQDVLSGDWRKPKRGRSTELAADLGLVVEEASSGFVGEIMRVERDLGTVELEDRRLRRKVFPLGPGFLMEGKPVVLVAPTPKTAAAPTRTASGSRLAADTRARVALPSRIYVEGRHDAELVEKVWGDDLRAEGVAVEYLGGIDDLAAIVRDFKPTAKRRLGVLVDHLVKGSKEQRLADEVKHVPHLLVVGHPYVDVWQSIKPQRLGMDAWPTIPRNVEWKKGICAHLGWPHENQADIARAWKAMLGRVDSWTDLEPAFLGRVEELIDFVTQPA</sequence>
<protein>
    <submittedName>
        <fullName evidence="3">DUF3097 domain-containing protein</fullName>
    </submittedName>
</protein>
<dbReference type="InterPro" id="IPR021447">
    <property type="entry name" value="DUF3097_C"/>
</dbReference>
<evidence type="ECO:0000313" key="4">
    <source>
        <dbReference type="Proteomes" id="UP001315860"/>
    </source>
</evidence>
<evidence type="ECO:0000259" key="1">
    <source>
        <dbReference type="Pfam" id="PF11296"/>
    </source>
</evidence>
<dbReference type="EMBL" id="CP101990">
    <property type="protein sequence ID" value="UUI69445.1"/>
    <property type="molecule type" value="Genomic_DNA"/>
</dbReference>
<reference evidence="3 4" key="1">
    <citation type="submission" date="2022-07" db="EMBL/GenBank/DDBJ databases">
        <title>Novel species in genus Aeromicrobium.</title>
        <authorList>
            <person name="Ye L."/>
        </authorList>
    </citation>
    <scope>NUCLEOTIDE SEQUENCE [LARGE SCALE GENOMIC DNA]</scope>
    <source>
        <strain evidence="4">zg-Y50</strain>
    </source>
</reference>